<organism evidence="10">
    <name type="scientific">Glycine soja</name>
    <name type="common">Wild soybean</name>
    <dbReference type="NCBI Taxonomy" id="3848"/>
    <lineage>
        <taxon>Eukaryota</taxon>
        <taxon>Viridiplantae</taxon>
        <taxon>Streptophyta</taxon>
        <taxon>Embryophyta</taxon>
        <taxon>Tracheophyta</taxon>
        <taxon>Spermatophyta</taxon>
        <taxon>Magnoliopsida</taxon>
        <taxon>eudicotyledons</taxon>
        <taxon>Gunneridae</taxon>
        <taxon>Pentapetalae</taxon>
        <taxon>rosids</taxon>
        <taxon>fabids</taxon>
        <taxon>Fabales</taxon>
        <taxon>Fabaceae</taxon>
        <taxon>Papilionoideae</taxon>
        <taxon>50 kb inversion clade</taxon>
        <taxon>NPAAA clade</taxon>
        <taxon>indigoferoid/millettioid clade</taxon>
        <taxon>Phaseoleae</taxon>
        <taxon>Glycine</taxon>
        <taxon>Glycine subgen. Soja</taxon>
    </lineage>
</organism>
<feature type="domain" description="DUF8040" evidence="9">
    <location>
        <begin position="2"/>
        <end position="79"/>
    </location>
</feature>
<comment type="subcellular location">
    <subcellularLocation>
        <location evidence="2">Nucleus</location>
    </subcellularLocation>
</comment>
<evidence type="ECO:0000256" key="5">
    <source>
        <dbReference type="ARBA" id="ARBA00022723"/>
    </source>
</evidence>
<comment type="cofactor">
    <cofactor evidence="1">
        <name>a divalent metal cation</name>
        <dbReference type="ChEBI" id="CHEBI:60240"/>
    </cofactor>
</comment>
<feature type="non-terminal residue" evidence="10">
    <location>
        <position position="296"/>
    </location>
</feature>
<keyword evidence="6" id="KW-0378">Hydrolase</keyword>
<protein>
    <submittedName>
        <fullName evidence="10">Uncharacterized protein</fullName>
    </submittedName>
</protein>
<evidence type="ECO:0000259" key="9">
    <source>
        <dbReference type="Pfam" id="PF26138"/>
    </source>
</evidence>
<dbReference type="GO" id="GO:0005634">
    <property type="term" value="C:nucleus"/>
    <property type="evidence" value="ECO:0007669"/>
    <property type="project" value="UniProtKB-SubCell"/>
</dbReference>
<dbReference type="GO" id="GO:0046872">
    <property type="term" value="F:metal ion binding"/>
    <property type="evidence" value="ECO:0007669"/>
    <property type="project" value="UniProtKB-KW"/>
</dbReference>
<name>A0A0B2QWR8_GLYSO</name>
<dbReference type="Pfam" id="PF26138">
    <property type="entry name" value="DUF8040"/>
    <property type="match status" value="1"/>
</dbReference>
<dbReference type="GO" id="GO:0016787">
    <property type="term" value="F:hydrolase activity"/>
    <property type="evidence" value="ECO:0007669"/>
    <property type="project" value="UniProtKB-KW"/>
</dbReference>
<dbReference type="InterPro" id="IPR027806">
    <property type="entry name" value="HARBI1_dom"/>
</dbReference>
<feature type="non-terminal residue" evidence="10">
    <location>
        <position position="1"/>
    </location>
</feature>
<dbReference type="PANTHER" id="PTHR22930">
    <property type="match status" value="1"/>
</dbReference>
<dbReference type="InterPro" id="IPR045249">
    <property type="entry name" value="HARBI1-like"/>
</dbReference>
<keyword evidence="4" id="KW-0540">Nuclease</keyword>
<evidence type="ECO:0000256" key="2">
    <source>
        <dbReference type="ARBA" id="ARBA00004123"/>
    </source>
</evidence>
<evidence type="ECO:0000256" key="1">
    <source>
        <dbReference type="ARBA" id="ARBA00001968"/>
    </source>
</evidence>
<proteinExistence type="inferred from homology"/>
<evidence type="ECO:0000256" key="6">
    <source>
        <dbReference type="ARBA" id="ARBA00022801"/>
    </source>
</evidence>
<evidence type="ECO:0000256" key="3">
    <source>
        <dbReference type="ARBA" id="ARBA00006958"/>
    </source>
</evidence>
<keyword evidence="5" id="KW-0479">Metal-binding</keyword>
<feature type="domain" description="DDE Tnp4" evidence="8">
    <location>
        <begin position="150"/>
        <end position="240"/>
    </location>
</feature>
<evidence type="ECO:0000256" key="4">
    <source>
        <dbReference type="ARBA" id="ARBA00022722"/>
    </source>
</evidence>
<dbReference type="InterPro" id="IPR058353">
    <property type="entry name" value="DUF8040"/>
</dbReference>
<dbReference type="Pfam" id="PF13359">
    <property type="entry name" value="DDE_Tnp_4"/>
    <property type="match status" value="1"/>
</dbReference>
<evidence type="ECO:0000313" key="10">
    <source>
        <dbReference type="EMBL" id="KHN24213.1"/>
    </source>
</evidence>
<sequence length="296" mass="35059">TDCIEQLRVTKKALFKLCRILQEKGQLVKTKNVPIDEAVTMFLHILAHNLKYRVVHFSYCRSMETISRQFKNVLRAIMKVSKEYLKFHEYNLEGSVENKWRWFKVSLFKVYICVARVGRVSRRFSSIARCFASSKLNMHIFIYNIFLTIIGKYFLVDAEYINGPGFLAPYRGTRYHLNEWIGNTPQNYKELFNLRHASARNVIERSFGVLKKRWSILRTPSFFDIKTQIRIINACFMLHNFIRDEQHSDPILEAQDLELLSVVDNELINQRMKRVTNNIGDEVTTIQATEEWTKFR</sequence>
<dbReference type="PANTHER" id="PTHR22930:SF281">
    <property type="entry name" value="NUCLEASE"/>
    <property type="match status" value="1"/>
</dbReference>
<dbReference type="GO" id="GO:0004518">
    <property type="term" value="F:nuclease activity"/>
    <property type="evidence" value="ECO:0007669"/>
    <property type="project" value="UniProtKB-KW"/>
</dbReference>
<reference evidence="10" key="1">
    <citation type="submission" date="2014-07" db="EMBL/GenBank/DDBJ databases">
        <title>Identification of a novel salt tolerance gene in wild soybean by whole-genome sequencing.</title>
        <authorList>
            <person name="Lam H.-M."/>
            <person name="Qi X."/>
            <person name="Li M.-W."/>
            <person name="Liu X."/>
            <person name="Xie M."/>
            <person name="Ni M."/>
            <person name="Xu X."/>
        </authorList>
    </citation>
    <scope>NUCLEOTIDE SEQUENCE [LARGE SCALE GENOMIC DNA]</scope>
    <source>
        <tissue evidence="10">Root</tissue>
    </source>
</reference>
<accession>A0A0B2QWR8</accession>
<comment type="similarity">
    <text evidence="3">Belongs to the HARBI1 family.</text>
</comment>
<keyword evidence="7" id="KW-0539">Nucleus</keyword>
<dbReference type="EMBL" id="KN655615">
    <property type="protein sequence ID" value="KHN24213.1"/>
    <property type="molecule type" value="Genomic_DNA"/>
</dbReference>
<evidence type="ECO:0000256" key="7">
    <source>
        <dbReference type="ARBA" id="ARBA00023242"/>
    </source>
</evidence>
<dbReference type="Proteomes" id="UP000053555">
    <property type="component" value="Unassembled WGS sequence"/>
</dbReference>
<gene>
    <name evidence="10" type="ORF">glysoja_044934</name>
</gene>
<evidence type="ECO:0000259" key="8">
    <source>
        <dbReference type="Pfam" id="PF13359"/>
    </source>
</evidence>
<dbReference type="AlphaFoldDB" id="A0A0B2QWR8"/>